<dbReference type="InterPro" id="IPR058245">
    <property type="entry name" value="NreC/VraR/RcsB-like_REC"/>
</dbReference>
<dbReference type="STRING" id="1223545.GS4_08_02110"/>
<dbReference type="InterPro" id="IPR001789">
    <property type="entry name" value="Sig_transdc_resp-reg_receiver"/>
</dbReference>
<dbReference type="Pfam" id="PF00196">
    <property type="entry name" value="GerE"/>
    <property type="match status" value="1"/>
</dbReference>
<protein>
    <submittedName>
        <fullName evidence="8">Putative two-component response regulator</fullName>
    </submittedName>
</protein>
<feature type="domain" description="Response regulatory" evidence="7">
    <location>
        <begin position="4"/>
        <end position="120"/>
    </location>
</feature>
<evidence type="ECO:0000256" key="3">
    <source>
        <dbReference type="ARBA" id="ARBA00023125"/>
    </source>
</evidence>
<dbReference type="InterPro" id="IPR000792">
    <property type="entry name" value="Tscrpt_reg_LuxR_C"/>
</dbReference>
<dbReference type="InterPro" id="IPR039420">
    <property type="entry name" value="WalR-like"/>
</dbReference>
<evidence type="ECO:0000259" key="6">
    <source>
        <dbReference type="PROSITE" id="PS50043"/>
    </source>
</evidence>
<evidence type="ECO:0000259" key="7">
    <source>
        <dbReference type="PROSITE" id="PS50110"/>
    </source>
</evidence>
<organism evidence="8 9">
    <name type="scientific">Gordonia soli NBRC 108243</name>
    <dbReference type="NCBI Taxonomy" id="1223545"/>
    <lineage>
        <taxon>Bacteria</taxon>
        <taxon>Bacillati</taxon>
        <taxon>Actinomycetota</taxon>
        <taxon>Actinomycetes</taxon>
        <taxon>Mycobacteriales</taxon>
        <taxon>Gordoniaceae</taxon>
        <taxon>Gordonia</taxon>
    </lineage>
</organism>
<keyword evidence="9" id="KW-1185">Reference proteome</keyword>
<feature type="domain" description="HTH luxR-type" evidence="6">
    <location>
        <begin position="145"/>
        <end position="210"/>
    </location>
</feature>
<keyword evidence="3" id="KW-0238">DNA-binding</keyword>
<dbReference type="Pfam" id="PF00072">
    <property type="entry name" value="Response_reg"/>
    <property type="match status" value="1"/>
</dbReference>
<keyword evidence="1 5" id="KW-0597">Phosphoprotein</keyword>
<evidence type="ECO:0000256" key="1">
    <source>
        <dbReference type="ARBA" id="ARBA00022553"/>
    </source>
</evidence>
<dbReference type="SUPFAM" id="SSF52172">
    <property type="entry name" value="CheY-like"/>
    <property type="match status" value="1"/>
</dbReference>
<dbReference type="CDD" id="cd06170">
    <property type="entry name" value="LuxR_C_like"/>
    <property type="match status" value="1"/>
</dbReference>
<evidence type="ECO:0000313" key="8">
    <source>
        <dbReference type="EMBL" id="GAC67626.1"/>
    </source>
</evidence>
<dbReference type="SMART" id="SM00421">
    <property type="entry name" value="HTH_LUXR"/>
    <property type="match status" value="1"/>
</dbReference>
<dbReference type="EMBL" id="BANX01000008">
    <property type="protein sequence ID" value="GAC67626.1"/>
    <property type="molecule type" value="Genomic_DNA"/>
</dbReference>
<keyword evidence="2" id="KW-0805">Transcription regulation</keyword>
<dbReference type="eggNOG" id="COG2197">
    <property type="taxonomic scope" value="Bacteria"/>
</dbReference>
<dbReference type="CDD" id="cd17535">
    <property type="entry name" value="REC_NarL-like"/>
    <property type="match status" value="1"/>
</dbReference>
<dbReference type="RefSeq" id="WP_007619008.1">
    <property type="nucleotide sequence ID" value="NZ_BANX01000008.1"/>
</dbReference>
<dbReference type="InterPro" id="IPR011006">
    <property type="entry name" value="CheY-like_superfamily"/>
</dbReference>
<dbReference type="PANTHER" id="PTHR43214:SF24">
    <property type="entry name" value="TRANSCRIPTIONAL REGULATORY PROTEIN NARL-RELATED"/>
    <property type="match status" value="1"/>
</dbReference>
<evidence type="ECO:0000256" key="5">
    <source>
        <dbReference type="PROSITE-ProRule" id="PRU00169"/>
    </source>
</evidence>
<dbReference type="GO" id="GO:0000160">
    <property type="term" value="P:phosphorelay signal transduction system"/>
    <property type="evidence" value="ECO:0007669"/>
    <property type="project" value="InterPro"/>
</dbReference>
<accession>M0QH32</accession>
<dbReference type="PRINTS" id="PR00038">
    <property type="entry name" value="HTHLUXR"/>
</dbReference>
<dbReference type="SMART" id="SM00448">
    <property type="entry name" value="REC"/>
    <property type="match status" value="1"/>
</dbReference>
<dbReference type="InterPro" id="IPR016032">
    <property type="entry name" value="Sig_transdc_resp-reg_C-effctor"/>
</dbReference>
<dbReference type="PROSITE" id="PS50110">
    <property type="entry name" value="RESPONSE_REGULATORY"/>
    <property type="match status" value="1"/>
</dbReference>
<dbReference type="SUPFAM" id="SSF46894">
    <property type="entry name" value="C-terminal effector domain of the bipartite response regulators"/>
    <property type="match status" value="1"/>
</dbReference>
<name>M0QH32_9ACTN</name>
<proteinExistence type="predicted"/>
<reference evidence="8 9" key="1">
    <citation type="submission" date="2013-01" db="EMBL/GenBank/DDBJ databases">
        <title>Whole genome shotgun sequence of Gordonia soli NBRC 108243.</title>
        <authorList>
            <person name="Isaki-Nakamura S."/>
            <person name="Hosoyama A."/>
            <person name="Tsuchikane K."/>
            <person name="Ando Y."/>
            <person name="Baba S."/>
            <person name="Ohji S."/>
            <person name="Hamada M."/>
            <person name="Tamura T."/>
            <person name="Yamazoe A."/>
            <person name="Yamazaki S."/>
            <person name="Fujita N."/>
        </authorList>
    </citation>
    <scope>NUCLEOTIDE SEQUENCE [LARGE SCALE GENOMIC DNA]</scope>
    <source>
        <strain evidence="8 9">NBRC 108243</strain>
    </source>
</reference>
<dbReference type="PANTHER" id="PTHR43214">
    <property type="entry name" value="TWO-COMPONENT RESPONSE REGULATOR"/>
    <property type="match status" value="1"/>
</dbReference>
<dbReference type="Gene3D" id="3.40.50.2300">
    <property type="match status" value="1"/>
</dbReference>
<dbReference type="GO" id="GO:0006355">
    <property type="term" value="P:regulation of DNA-templated transcription"/>
    <property type="evidence" value="ECO:0007669"/>
    <property type="project" value="InterPro"/>
</dbReference>
<feature type="modified residue" description="4-aspartylphosphate" evidence="5">
    <location>
        <position position="55"/>
    </location>
</feature>
<dbReference type="GO" id="GO:0003677">
    <property type="term" value="F:DNA binding"/>
    <property type="evidence" value="ECO:0007669"/>
    <property type="project" value="UniProtKB-KW"/>
</dbReference>
<keyword evidence="4" id="KW-0804">Transcription</keyword>
<gene>
    <name evidence="8" type="ORF">GS4_08_02110</name>
</gene>
<evidence type="ECO:0000313" key="9">
    <source>
        <dbReference type="Proteomes" id="UP000011666"/>
    </source>
</evidence>
<sequence>MTVRIVIADDQTVVREGLRSLLSLFDSIEVVGVAPDAEDALRLVGSADPDVLLTDLRMPGIGGVEGIRRLVTGGSRTAAVALTTYDDDETIVAALDAGAIGFLNKDADPEVIESAIVAAAEGRSLLDAKALHALRTRAGTPAGRPPENPDGLTDREIEVLRLVAKGHSNHRLTTELVVSISTVKTHINHILTKTGCRDRAALVAYAFAHHLA</sequence>
<dbReference type="PROSITE" id="PS50043">
    <property type="entry name" value="HTH_LUXR_2"/>
    <property type="match status" value="1"/>
</dbReference>
<evidence type="ECO:0000256" key="4">
    <source>
        <dbReference type="ARBA" id="ARBA00023163"/>
    </source>
</evidence>
<dbReference type="Proteomes" id="UP000011666">
    <property type="component" value="Unassembled WGS sequence"/>
</dbReference>
<dbReference type="AlphaFoldDB" id="M0QH32"/>
<comment type="caution">
    <text evidence="8">The sequence shown here is derived from an EMBL/GenBank/DDBJ whole genome shotgun (WGS) entry which is preliminary data.</text>
</comment>
<dbReference type="OrthoDB" id="9808843at2"/>
<evidence type="ECO:0000256" key="2">
    <source>
        <dbReference type="ARBA" id="ARBA00023015"/>
    </source>
</evidence>